<proteinExistence type="predicted"/>
<organism evidence="2 3">
    <name type="scientific">Orchesella dallaii</name>
    <dbReference type="NCBI Taxonomy" id="48710"/>
    <lineage>
        <taxon>Eukaryota</taxon>
        <taxon>Metazoa</taxon>
        <taxon>Ecdysozoa</taxon>
        <taxon>Arthropoda</taxon>
        <taxon>Hexapoda</taxon>
        <taxon>Collembola</taxon>
        <taxon>Entomobryomorpha</taxon>
        <taxon>Entomobryoidea</taxon>
        <taxon>Orchesellidae</taxon>
        <taxon>Orchesellinae</taxon>
        <taxon>Orchesella</taxon>
    </lineage>
</organism>
<dbReference type="Proteomes" id="UP001642540">
    <property type="component" value="Unassembled WGS sequence"/>
</dbReference>
<comment type="caution">
    <text evidence="2">The sequence shown here is derived from an EMBL/GenBank/DDBJ whole genome shotgun (WGS) entry which is preliminary data.</text>
</comment>
<reference evidence="2 3" key="1">
    <citation type="submission" date="2024-08" db="EMBL/GenBank/DDBJ databases">
        <authorList>
            <person name="Cucini C."/>
            <person name="Frati F."/>
        </authorList>
    </citation>
    <scope>NUCLEOTIDE SEQUENCE [LARGE SCALE GENOMIC DNA]</scope>
</reference>
<evidence type="ECO:0000313" key="2">
    <source>
        <dbReference type="EMBL" id="CAL8138940.1"/>
    </source>
</evidence>
<feature type="compositionally biased region" description="Polar residues" evidence="1">
    <location>
        <begin position="13"/>
        <end position="33"/>
    </location>
</feature>
<sequence length="106" mass="11714">MEGDETVNEIKRNSNNMGNNEAHASTPVSSTSFHVKPVAPMMMPMIPTMKASPPVPTLKIKPISSNSKNNMGRNDMNLNGKNDGVGEQFSEPGFFPSFDRFKRIKM</sequence>
<dbReference type="EMBL" id="CAXLJM020000124">
    <property type="protein sequence ID" value="CAL8138940.1"/>
    <property type="molecule type" value="Genomic_DNA"/>
</dbReference>
<feature type="region of interest" description="Disordered" evidence="1">
    <location>
        <begin position="50"/>
        <end position="92"/>
    </location>
</feature>
<gene>
    <name evidence="2" type="ORF">ODALV1_LOCUS27607</name>
</gene>
<evidence type="ECO:0000313" key="3">
    <source>
        <dbReference type="Proteomes" id="UP001642540"/>
    </source>
</evidence>
<accession>A0ABP1RYH9</accession>
<protein>
    <submittedName>
        <fullName evidence="2">Uncharacterized protein</fullName>
    </submittedName>
</protein>
<feature type="compositionally biased region" description="Polar residues" evidence="1">
    <location>
        <begin position="63"/>
        <end position="80"/>
    </location>
</feature>
<feature type="region of interest" description="Disordered" evidence="1">
    <location>
        <begin position="1"/>
        <end position="35"/>
    </location>
</feature>
<name>A0ABP1RYH9_9HEXA</name>
<evidence type="ECO:0000256" key="1">
    <source>
        <dbReference type="SAM" id="MobiDB-lite"/>
    </source>
</evidence>
<keyword evidence="3" id="KW-1185">Reference proteome</keyword>